<proteinExistence type="predicted"/>
<evidence type="ECO:0000313" key="3">
    <source>
        <dbReference type="Proteomes" id="UP000377803"/>
    </source>
</evidence>
<dbReference type="EMBL" id="CP040089">
    <property type="protein sequence ID" value="QGA80126.1"/>
    <property type="molecule type" value="Genomic_DNA"/>
</dbReference>
<protein>
    <recommendedName>
        <fullName evidence="1">Ribbon-helix-helix protein CopG domain-containing protein</fullName>
    </recommendedName>
</protein>
<dbReference type="RefSeq" id="WP_153549863.1">
    <property type="nucleotide sequence ID" value="NZ_CP040089.1"/>
</dbReference>
<dbReference type="InterPro" id="IPR002145">
    <property type="entry name" value="CopG"/>
</dbReference>
<reference evidence="3" key="1">
    <citation type="submission" date="2019-05" db="EMBL/GenBank/DDBJ databases">
        <title>Candidatus Nanohalobium constans, a novel model system to study the DPANN nano-sized archaea: genomic and physiological characterization of a nanoarchaeon co-cultured with its chitinotrophic host.</title>
        <authorList>
            <person name="La Cono V."/>
            <person name="Arcadi E."/>
            <person name="Crisafi F."/>
            <person name="Denaro R."/>
            <person name="La Spada G."/>
            <person name="Messina E."/>
            <person name="Smedile F."/>
            <person name="Toshchakov S.V."/>
            <person name="Shevchenko M.A."/>
            <person name="Golyshin P.N."/>
            <person name="Golyshina O.V."/>
            <person name="Ferrer M."/>
            <person name="Rohde M."/>
            <person name="Mushegian A."/>
            <person name="Sorokin D.Y."/>
            <person name="Giuliano L."/>
            <person name="Yakimov M.M."/>
        </authorList>
    </citation>
    <scope>NUCLEOTIDE SEQUENCE [LARGE SCALE GENOMIC DNA]</scope>
    <source>
        <strain evidence="3">LC1Nh</strain>
    </source>
</reference>
<dbReference type="InterPro" id="IPR013321">
    <property type="entry name" value="Arc_rbn_hlx_hlx"/>
</dbReference>
<dbReference type="InterPro" id="IPR010985">
    <property type="entry name" value="Ribbon_hlx_hlx"/>
</dbReference>
<dbReference type="Proteomes" id="UP000377803">
    <property type="component" value="Chromosome"/>
</dbReference>
<dbReference type="SUPFAM" id="SSF47598">
    <property type="entry name" value="Ribbon-helix-helix"/>
    <property type="match status" value="1"/>
</dbReference>
<dbReference type="GO" id="GO:0006355">
    <property type="term" value="P:regulation of DNA-templated transcription"/>
    <property type="evidence" value="ECO:0007669"/>
    <property type="project" value="InterPro"/>
</dbReference>
<dbReference type="Pfam" id="PF01402">
    <property type="entry name" value="RHH_1"/>
    <property type="match status" value="1"/>
</dbReference>
<accession>A0A5Q0UF00</accession>
<dbReference type="AlphaFoldDB" id="A0A5Q0UF00"/>
<sequence>MASVSVKIPDNLKKQIEERSEEEGFMNSSEYIRQAVREKIKQETQLYPDELRRLVKQGEVEEKDSKSLEELREELR</sequence>
<feature type="domain" description="Ribbon-helix-helix protein CopG" evidence="1">
    <location>
        <begin position="3"/>
        <end position="43"/>
    </location>
</feature>
<dbReference type="OrthoDB" id="334822at2157"/>
<evidence type="ECO:0000259" key="1">
    <source>
        <dbReference type="Pfam" id="PF01402"/>
    </source>
</evidence>
<dbReference type="Gene3D" id="1.10.1220.10">
    <property type="entry name" value="Met repressor-like"/>
    <property type="match status" value="1"/>
</dbReference>
<keyword evidence="3" id="KW-1185">Reference proteome</keyword>
<dbReference type="GeneID" id="42364603"/>
<evidence type="ECO:0000313" key="2">
    <source>
        <dbReference type="EMBL" id="QGA80126.1"/>
    </source>
</evidence>
<dbReference type="CDD" id="cd22231">
    <property type="entry name" value="RHH_NikR_HicB-like"/>
    <property type="match status" value="1"/>
</dbReference>
<dbReference type="KEGG" id="ncon:LC1Nh_0222"/>
<name>A0A5Q0UF00_9ARCH</name>
<organism evidence="2 3">
    <name type="scientific">Candidatus Nanohalobium constans</name>
    <dbReference type="NCBI Taxonomy" id="2565781"/>
    <lineage>
        <taxon>Archaea</taxon>
        <taxon>Candidatus Nanohalarchaeota</taxon>
        <taxon>Candidatus Nanohalobia</taxon>
        <taxon>Candidatus Nanohalobiales</taxon>
        <taxon>Candidatus Nanohalobiaceae</taxon>
        <taxon>Candidatus Nanohalobium</taxon>
    </lineage>
</organism>
<gene>
    <name evidence="2" type="ORF">LC1Nh_0222</name>
</gene>